<comment type="caution">
    <text evidence="2">The sequence shown here is derived from an EMBL/GenBank/DDBJ whole genome shotgun (WGS) entry which is preliminary data.</text>
</comment>
<dbReference type="RefSeq" id="WP_021281564.1">
    <property type="nucleotide sequence ID" value="NZ_JAGGLL010000002.1"/>
</dbReference>
<evidence type="ECO:0000313" key="2">
    <source>
        <dbReference type="EMBL" id="MBP2020495.1"/>
    </source>
</evidence>
<protein>
    <submittedName>
        <fullName evidence="2">G3E family GTPase</fullName>
    </submittedName>
</protein>
<keyword evidence="3" id="KW-1185">Reference proteome</keyword>
<sequence>MKTDIEIVTGFIGSGKTKFINALLESTLSKNEKVIVVQLETGETEIERKFKEDNRVRFTTLTYGEFSEKRFSHILQRVTPHRVIIEFNGTEDINELLELIHCKEIKKFSKLTSTYFISEAATLQPYLSNMGRFLMPCMQLSNLVVINNTKYMEDNSVARLKEFIKEYKEFVPVLEVKDIENIKEIVKYSKLFHRGTLKNWDVFLKDLFK</sequence>
<name>A0ABS4JY82_9CLOT</name>
<dbReference type="InterPro" id="IPR003495">
    <property type="entry name" value="CobW/HypB/UreG_nucleotide-bd"/>
</dbReference>
<evidence type="ECO:0000259" key="1">
    <source>
        <dbReference type="Pfam" id="PF02492"/>
    </source>
</evidence>
<feature type="domain" description="CobW/HypB/UreG nucleotide-binding" evidence="1">
    <location>
        <begin position="6"/>
        <end position="173"/>
    </location>
</feature>
<organism evidence="2 3">
    <name type="scientific">Clostridium punense</name>
    <dbReference type="NCBI Taxonomy" id="1054297"/>
    <lineage>
        <taxon>Bacteria</taxon>
        <taxon>Bacillati</taxon>
        <taxon>Bacillota</taxon>
        <taxon>Clostridia</taxon>
        <taxon>Eubacteriales</taxon>
        <taxon>Clostridiaceae</taxon>
        <taxon>Clostridium</taxon>
    </lineage>
</organism>
<dbReference type="InterPro" id="IPR027417">
    <property type="entry name" value="P-loop_NTPase"/>
</dbReference>
<dbReference type="SUPFAM" id="SSF52540">
    <property type="entry name" value="P-loop containing nucleoside triphosphate hydrolases"/>
    <property type="match status" value="1"/>
</dbReference>
<accession>A0ABS4JY82</accession>
<dbReference type="Gene3D" id="3.40.50.300">
    <property type="entry name" value="P-loop containing nucleotide triphosphate hydrolases"/>
    <property type="match status" value="1"/>
</dbReference>
<gene>
    <name evidence="2" type="ORF">J2Z44_000279</name>
</gene>
<evidence type="ECO:0000313" key="3">
    <source>
        <dbReference type="Proteomes" id="UP001519308"/>
    </source>
</evidence>
<dbReference type="Pfam" id="PF02492">
    <property type="entry name" value="cobW"/>
    <property type="match status" value="1"/>
</dbReference>
<dbReference type="EMBL" id="JAGGLL010000002">
    <property type="protein sequence ID" value="MBP2020495.1"/>
    <property type="molecule type" value="Genomic_DNA"/>
</dbReference>
<proteinExistence type="predicted"/>
<reference evidence="2 3" key="1">
    <citation type="submission" date="2021-03" db="EMBL/GenBank/DDBJ databases">
        <title>Genomic Encyclopedia of Type Strains, Phase IV (KMG-IV): sequencing the most valuable type-strain genomes for metagenomic binning, comparative biology and taxonomic classification.</title>
        <authorList>
            <person name="Goeker M."/>
        </authorList>
    </citation>
    <scope>NUCLEOTIDE SEQUENCE [LARGE SCALE GENOMIC DNA]</scope>
    <source>
        <strain evidence="2 3">DSM 28650</strain>
    </source>
</reference>
<dbReference type="Proteomes" id="UP001519308">
    <property type="component" value="Unassembled WGS sequence"/>
</dbReference>